<evidence type="ECO:0000256" key="1">
    <source>
        <dbReference type="ARBA" id="ARBA00004141"/>
    </source>
</evidence>
<organism evidence="6 7">
    <name type="scientific">Protopolystoma xenopodis</name>
    <dbReference type="NCBI Taxonomy" id="117903"/>
    <lineage>
        <taxon>Eukaryota</taxon>
        <taxon>Metazoa</taxon>
        <taxon>Spiralia</taxon>
        <taxon>Lophotrochozoa</taxon>
        <taxon>Platyhelminthes</taxon>
        <taxon>Monogenea</taxon>
        <taxon>Polyopisthocotylea</taxon>
        <taxon>Polystomatidea</taxon>
        <taxon>Polystomatidae</taxon>
        <taxon>Protopolystoma</taxon>
    </lineage>
</organism>
<gene>
    <name evidence="6" type="ORF">PXEA_LOCUS13910</name>
</gene>
<protein>
    <recommendedName>
        <fullName evidence="8">Amino acid permease/ SLC12A domain-containing protein</fullName>
    </recommendedName>
</protein>
<evidence type="ECO:0008006" key="8">
    <source>
        <dbReference type="Google" id="ProtNLM"/>
    </source>
</evidence>
<accession>A0A448WUD9</accession>
<keyword evidence="3 5" id="KW-1133">Transmembrane helix</keyword>
<dbReference type="InterPro" id="IPR002293">
    <property type="entry name" value="AA/rel_permease1"/>
</dbReference>
<keyword evidence="4 5" id="KW-0472">Membrane</keyword>
<sequence length="264" mass="27880">MNEMRNRLKHSLHATAIQFKGSAPCKSTSNCPDLAYPQQSGNVNSSLRRAVVLDPASINTCSTAKPASKLHQLDYNSANPDSEVSIQLNKMNVSHIASSNLAPLSTTVLPTEGEDKETKGIHLDKRVGLFSSIGLLIGTIIGSGIFVSPKGVTVAVGSIGASLGVWLAGGLLSCLGAYCYAEMGCMLQDSGGDYAYVRLALGDCIGFLRLWTEVAVLTPCCQAVLGLAFAGYVIDIFSEHDCALADSQVMIYAHQFIAACCLSK</sequence>
<dbReference type="EMBL" id="CAAALY010046609">
    <property type="protein sequence ID" value="VEL20470.1"/>
    <property type="molecule type" value="Genomic_DNA"/>
</dbReference>
<dbReference type="PANTHER" id="PTHR11785:SF512">
    <property type="entry name" value="SOBREMESA, ISOFORM B"/>
    <property type="match status" value="1"/>
</dbReference>
<dbReference type="AlphaFoldDB" id="A0A448WUD9"/>
<comment type="subcellular location">
    <subcellularLocation>
        <location evidence="1">Membrane</location>
        <topology evidence="1">Multi-pass membrane protein</topology>
    </subcellularLocation>
</comment>
<dbReference type="Gene3D" id="1.20.1740.10">
    <property type="entry name" value="Amino acid/polyamine transporter I"/>
    <property type="match status" value="1"/>
</dbReference>
<proteinExistence type="predicted"/>
<dbReference type="InterPro" id="IPR050598">
    <property type="entry name" value="AminoAcid_Transporter"/>
</dbReference>
<dbReference type="OrthoDB" id="5982228at2759"/>
<dbReference type="GO" id="GO:0016020">
    <property type="term" value="C:membrane"/>
    <property type="evidence" value="ECO:0007669"/>
    <property type="project" value="UniProtKB-SubCell"/>
</dbReference>
<evidence type="ECO:0000256" key="4">
    <source>
        <dbReference type="ARBA" id="ARBA00023136"/>
    </source>
</evidence>
<evidence type="ECO:0000256" key="3">
    <source>
        <dbReference type="ARBA" id="ARBA00022989"/>
    </source>
</evidence>
<evidence type="ECO:0000313" key="7">
    <source>
        <dbReference type="Proteomes" id="UP000784294"/>
    </source>
</evidence>
<dbReference type="GO" id="GO:0015179">
    <property type="term" value="F:L-amino acid transmembrane transporter activity"/>
    <property type="evidence" value="ECO:0007669"/>
    <property type="project" value="TreeGrafter"/>
</dbReference>
<evidence type="ECO:0000256" key="5">
    <source>
        <dbReference type="SAM" id="Phobius"/>
    </source>
</evidence>
<dbReference type="Pfam" id="PF13520">
    <property type="entry name" value="AA_permease_2"/>
    <property type="match status" value="1"/>
</dbReference>
<reference evidence="6" key="1">
    <citation type="submission" date="2018-11" db="EMBL/GenBank/DDBJ databases">
        <authorList>
            <consortium name="Pathogen Informatics"/>
        </authorList>
    </citation>
    <scope>NUCLEOTIDE SEQUENCE</scope>
</reference>
<feature type="transmembrane region" description="Helical" evidence="5">
    <location>
        <begin position="127"/>
        <end position="147"/>
    </location>
</feature>
<feature type="transmembrane region" description="Helical" evidence="5">
    <location>
        <begin position="159"/>
        <end position="181"/>
    </location>
</feature>
<dbReference type="PANTHER" id="PTHR11785">
    <property type="entry name" value="AMINO ACID TRANSPORTER"/>
    <property type="match status" value="1"/>
</dbReference>
<keyword evidence="7" id="KW-1185">Reference proteome</keyword>
<evidence type="ECO:0000256" key="2">
    <source>
        <dbReference type="ARBA" id="ARBA00022692"/>
    </source>
</evidence>
<dbReference type="Proteomes" id="UP000784294">
    <property type="component" value="Unassembled WGS sequence"/>
</dbReference>
<evidence type="ECO:0000313" key="6">
    <source>
        <dbReference type="EMBL" id="VEL20470.1"/>
    </source>
</evidence>
<comment type="caution">
    <text evidence="6">The sequence shown here is derived from an EMBL/GenBank/DDBJ whole genome shotgun (WGS) entry which is preliminary data.</text>
</comment>
<name>A0A448WUD9_9PLAT</name>
<keyword evidence="2 5" id="KW-0812">Transmembrane</keyword>